<dbReference type="AlphaFoldDB" id="A0A523B8J2"/>
<sequence length="204" mass="22954">MPFKMREVYYFLNPGEENTDLVVEAVTKYIERSEIRDVVVASTSGATALKFARALKDEARIICVSESPFRREWGNEYPCLDPKIKEELERLGVIVLDKVPYVLHGSLYETSKYSFPTPETVFKETLYAFGQGMKVAVEVVLSAVDCGVLEPFKDVIGVGGSGVGADTAIVVRSTYPGTVFSKEKEKRLEIREIIAMPLQKKWWD</sequence>
<dbReference type="Gene3D" id="3.40.1380.20">
    <property type="entry name" value="Pyruvate kinase, C-terminal domain"/>
    <property type="match status" value="1"/>
</dbReference>
<comment type="caution">
    <text evidence="1">The sequence shown here is derived from an EMBL/GenBank/DDBJ whole genome shotgun (WGS) entry which is preliminary data.</text>
</comment>
<dbReference type="EMBL" id="QNVH01000084">
    <property type="protein sequence ID" value="TDA37211.1"/>
    <property type="molecule type" value="Genomic_DNA"/>
</dbReference>
<evidence type="ECO:0000313" key="2">
    <source>
        <dbReference type="Proteomes" id="UP000315399"/>
    </source>
</evidence>
<proteinExistence type="predicted"/>
<organism evidence="1 2">
    <name type="scientific">Thermoproteota archaeon</name>
    <dbReference type="NCBI Taxonomy" id="2056631"/>
    <lineage>
        <taxon>Archaea</taxon>
        <taxon>Thermoproteota</taxon>
    </lineage>
</organism>
<gene>
    <name evidence="1" type="ORF">DSO08_06060</name>
</gene>
<dbReference type="SUPFAM" id="SSF52935">
    <property type="entry name" value="PK C-terminal domain-like"/>
    <property type="match status" value="1"/>
</dbReference>
<reference evidence="1 2" key="1">
    <citation type="journal article" date="2019" name="Nat. Microbiol.">
        <title>Expanding anaerobic alkane metabolism in the domain of Archaea.</title>
        <authorList>
            <person name="Wang Y."/>
            <person name="Wegener G."/>
            <person name="Hou J."/>
            <person name="Wang F."/>
            <person name="Xiao X."/>
        </authorList>
    </citation>
    <scope>NUCLEOTIDE SEQUENCE [LARGE SCALE GENOMIC DNA]</scope>
    <source>
        <strain evidence="1">WYZ-LMO10</strain>
    </source>
</reference>
<accession>A0A523B8J2</accession>
<evidence type="ECO:0000313" key="1">
    <source>
        <dbReference type="EMBL" id="TDA37211.1"/>
    </source>
</evidence>
<dbReference type="InterPro" id="IPR036918">
    <property type="entry name" value="Pyrv_Knase_C_sf"/>
</dbReference>
<dbReference type="Proteomes" id="UP000315399">
    <property type="component" value="Unassembled WGS sequence"/>
</dbReference>
<protein>
    <submittedName>
        <fullName evidence="1">Uncharacterized protein</fullName>
    </submittedName>
</protein>
<name>A0A523B8J2_9CREN</name>